<keyword evidence="11" id="KW-0472">Membrane</keyword>
<keyword evidence="8" id="KW-0288">FMN</keyword>
<dbReference type="NCBIfam" id="NF003652">
    <property type="entry name" value="PRK05286.2-5"/>
    <property type="match status" value="1"/>
</dbReference>
<proteinExistence type="inferred from homology"/>
<evidence type="ECO:0000256" key="7">
    <source>
        <dbReference type="ARBA" id="ARBA00022630"/>
    </source>
</evidence>
<protein>
    <recommendedName>
        <fullName evidence="6">dihydroorotate dehydrogenase (quinone)</fullName>
        <ecNumber evidence="6">1.3.5.2</ecNumber>
    </recommendedName>
</protein>
<comment type="cofactor">
    <cofactor evidence="1">
        <name>FMN</name>
        <dbReference type="ChEBI" id="CHEBI:58210"/>
    </cofactor>
</comment>
<evidence type="ECO:0000256" key="6">
    <source>
        <dbReference type="ARBA" id="ARBA00012791"/>
    </source>
</evidence>
<evidence type="ECO:0000256" key="10">
    <source>
        <dbReference type="ARBA" id="ARBA00023002"/>
    </source>
</evidence>
<evidence type="ECO:0000256" key="11">
    <source>
        <dbReference type="ARBA" id="ARBA00023136"/>
    </source>
</evidence>
<dbReference type="NCBIfam" id="NF003645">
    <property type="entry name" value="PRK05286.1-2"/>
    <property type="match status" value="1"/>
</dbReference>
<dbReference type="Pfam" id="PF01180">
    <property type="entry name" value="DHO_dh"/>
    <property type="match status" value="1"/>
</dbReference>
<dbReference type="EMBL" id="UOFD01000037">
    <property type="protein sequence ID" value="VAW51981.1"/>
    <property type="molecule type" value="Genomic_DNA"/>
</dbReference>
<dbReference type="UniPathway" id="UPA00070">
    <property type="reaction ID" value="UER00946"/>
</dbReference>
<dbReference type="PROSITE" id="PS00912">
    <property type="entry name" value="DHODEHASE_2"/>
    <property type="match status" value="1"/>
</dbReference>
<evidence type="ECO:0000256" key="5">
    <source>
        <dbReference type="ARBA" id="ARBA00005359"/>
    </source>
</evidence>
<dbReference type="AlphaFoldDB" id="A0A3B0W9M7"/>
<dbReference type="NCBIfam" id="TIGR01036">
    <property type="entry name" value="pyrD_sub2"/>
    <property type="match status" value="1"/>
</dbReference>
<comment type="similarity">
    <text evidence="5">Belongs to the dihydroorotate dehydrogenase family. Type 2 subfamily.</text>
</comment>
<accession>A0A3B0W9M7</accession>
<comment type="subcellular location">
    <subcellularLocation>
        <location evidence="3">Membrane</location>
    </subcellularLocation>
</comment>
<dbReference type="GO" id="GO:0006207">
    <property type="term" value="P:'de novo' pyrimidine nucleobase biosynthetic process"/>
    <property type="evidence" value="ECO:0007669"/>
    <property type="project" value="InterPro"/>
</dbReference>
<dbReference type="GO" id="GO:0106430">
    <property type="term" value="F:dihydroorotate dehydrogenase (quinone) activity"/>
    <property type="evidence" value="ECO:0007669"/>
    <property type="project" value="UniProtKB-EC"/>
</dbReference>
<dbReference type="InterPro" id="IPR005720">
    <property type="entry name" value="Dihydroorotate_DH_cat"/>
</dbReference>
<keyword evidence="7" id="KW-0285">Flavoprotein</keyword>
<comment type="catalytic activity">
    <reaction evidence="12">
        <text>(S)-dihydroorotate + a quinone = orotate + a quinol</text>
        <dbReference type="Rhea" id="RHEA:30187"/>
        <dbReference type="ChEBI" id="CHEBI:24646"/>
        <dbReference type="ChEBI" id="CHEBI:30839"/>
        <dbReference type="ChEBI" id="CHEBI:30864"/>
        <dbReference type="ChEBI" id="CHEBI:132124"/>
        <dbReference type="EC" id="1.3.5.2"/>
    </reaction>
</comment>
<dbReference type="PROSITE" id="PS00911">
    <property type="entry name" value="DHODEHASE_1"/>
    <property type="match status" value="1"/>
</dbReference>
<gene>
    <name evidence="14" type="ORF">MNBD_GAMMA06-2125</name>
</gene>
<comment type="pathway">
    <text evidence="4">Pyrimidine metabolism; UMP biosynthesis via de novo pathway; orotate from (S)-dihydroorotate (quinone route): step 1/1.</text>
</comment>
<organism evidence="14">
    <name type="scientific">hydrothermal vent metagenome</name>
    <dbReference type="NCBI Taxonomy" id="652676"/>
    <lineage>
        <taxon>unclassified sequences</taxon>
        <taxon>metagenomes</taxon>
        <taxon>ecological metagenomes</taxon>
    </lineage>
</organism>
<dbReference type="PANTHER" id="PTHR48109">
    <property type="entry name" value="DIHYDROOROTATE DEHYDROGENASE (QUINONE), MITOCHONDRIAL-RELATED"/>
    <property type="match status" value="1"/>
</dbReference>
<keyword evidence="10 14" id="KW-0560">Oxidoreductase</keyword>
<dbReference type="NCBIfam" id="NF003644">
    <property type="entry name" value="PRK05286.1-1"/>
    <property type="match status" value="1"/>
</dbReference>
<dbReference type="CDD" id="cd04738">
    <property type="entry name" value="DHOD_2_like"/>
    <property type="match status" value="1"/>
</dbReference>
<evidence type="ECO:0000256" key="1">
    <source>
        <dbReference type="ARBA" id="ARBA00001917"/>
    </source>
</evidence>
<evidence type="ECO:0000259" key="13">
    <source>
        <dbReference type="Pfam" id="PF01180"/>
    </source>
</evidence>
<dbReference type="SUPFAM" id="SSF51395">
    <property type="entry name" value="FMN-linked oxidoreductases"/>
    <property type="match status" value="1"/>
</dbReference>
<dbReference type="InterPro" id="IPR013785">
    <property type="entry name" value="Aldolase_TIM"/>
</dbReference>
<dbReference type="InterPro" id="IPR001295">
    <property type="entry name" value="Dihydroorotate_DH_CS"/>
</dbReference>
<sequence length="342" mass="36894">MYSLIKRFLFLFNAETIHVFSLKALSFANNIGLLQLFLKKRINSPVTVMGIKFPNAVGLAAGLDKDAKHIDALAQCGFGFIEVGTVTPLAQSGNNKPRLFRLTADNAIINRMGFNNAGVEALINNVKKSHQSCVLGINIGKNKVTPLENAADDYLACMSQVYSYADYIAINISSPNTPGLRELQHGEGLSALLTKLKNKQAELNEQYQRYVPLAVKIAPDLDKDEIKDIAKRLLNAKIDAIIATNTTNSRPITLCCKQLATEAGGLSGKPIFDLSTKVLKQLVAALDGNIPVIAVGGISSAADALEKINAGASLVQIYTGFIFTGPDLVYGCAKTLKEIREK</sequence>
<dbReference type="InterPro" id="IPR050074">
    <property type="entry name" value="DHO_dehydrogenase"/>
</dbReference>
<feature type="domain" description="Dihydroorotate dehydrogenase catalytic" evidence="13">
    <location>
        <begin position="46"/>
        <end position="338"/>
    </location>
</feature>
<dbReference type="PANTHER" id="PTHR48109:SF4">
    <property type="entry name" value="DIHYDROOROTATE DEHYDROGENASE (QUINONE), MITOCHONDRIAL"/>
    <property type="match status" value="1"/>
</dbReference>
<evidence type="ECO:0000256" key="12">
    <source>
        <dbReference type="ARBA" id="ARBA00048639"/>
    </source>
</evidence>
<evidence type="ECO:0000256" key="9">
    <source>
        <dbReference type="ARBA" id="ARBA00022975"/>
    </source>
</evidence>
<dbReference type="NCBIfam" id="NF003646">
    <property type="entry name" value="PRK05286.1-4"/>
    <property type="match status" value="1"/>
</dbReference>
<reference evidence="14" key="1">
    <citation type="submission" date="2018-06" db="EMBL/GenBank/DDBJ databases">
        <authorList>
            <person name="Zhirakovskaya E."/>
        </authorList>
    </citation>
    <scope>NUCLEOTIDE SEQUENCE</scope>
</reference>
<dbReference type="GO" id="GO:0005886">
    <property type="term" value="C:plasma membrane"/>
    <property type="evidence" value="ECO:0007669"/>
    <property type="project" value="TreeGrafter"/>
</dbReference>
<dbReference type="HAMAP" id="MF_00225">
    <property type="entry name" value="DHO_dh_type2"/>
    <property type="match status" value="1"/>
</dbReference>
<name>A0A3B0W9M7_9ZZZZ</name>
<dbReference type="InterPro" id="IPR012135">
    <property type="entry name" value="Dihydroorotate_DH_1_2"/>
</dbReference>
<evidence type="ECO:0000256" key="2">
    <source>
        <dbReference type="ARBA" id="ARBA00003125"/>
    </source>
</evidence>
<dbReference type="Gene3D" id="3.20.20.70">
    <property type="entry name" value="Aldolase class I"/>
    <property type="match status" value="1"/>
</dbReference>
<dbReference type="InterPro" id="IPR005719">
    <property type="entry name" value="Dihydroorotate_DH_2"/>
</dbReference>
<dbReference type="GO" id="GO:0005737">
    <property type="term" value="C:cytoplasm"/>
    <property type="evidence" value="ECO:0007669"/>
    <property type="project" value="InterPro"/>
</dbReference>
<dbReference type="EC" id="1.3.5.2" evidence="6"/>
<dbReference type="PIRSF" id="PIRSF000164">
    <property type="entry name" value="DHO_oxidase"/>
    <property type="match status" value="1"/>
</dbReference>
<evidence type="ECO:0000256" key="4">
    <source>
        <dbReference type="ARBA" id="ARBA00005161"/>
    </source>
</evidence>
<dbReference type="GO" id="GO:0044205">
    <property type="term" value="P:'de novo' UMP biosynthetic process"/>
    <property type="evidence" value="ECO:0007669"/>
    <property type="project" value="UniProtKB-UniPathway"/>
</dbReference>
<keyword evidence="9" id="KW-0665">Pyrimidine biosynthesis</keyword>
<evidence type="ECO:0000313" key="14">
    <source>
        <dbReference type="EMBL" id="VAW51981.1"/>
    </source>
</evidence>
<comment type="function">
    <text evidence="2">Catalyzes the conversion of dihydroorotate to orotate with quinone as electron acceptor.</text>
</comment>
<evidence type="ECO:0000256" key="3">
    <source>
        <dbReference type="ARBA" id="ARBA00004370"/>
    </source>
</evidence>
<evidence type="ECO:0000256" key="8">
    <source>
        <dbReference type="ARBA" id="ARBA00022643"/>
    </source>
</evidence>